<keyword evidence="3" id="KW-1185">Reference proteome</keyword>
<name>A0ABQ9X4U0_9EUKA</name>
<evidence type="ECO:0000256" key="1">
    <source>
        <dbReference type="SAM" id="MobiDB-lite"/>
    </source>
</evidence>
<dbReference type="EMBL" id="JARBJD010000218">
    <property type="protein sequence ID" value="KAK2946791.1"/>
    <property type="molecule type" value="Genomic_DNA"/>
</dbReference>
<sequence length="120" mass="12860">MGVTPQHRASLGRRAPAPPPAQPKLSEDFQWTGGGEPLPPPTGVISSRWPIRNLSFTVPASNLTEVRRGTGTMASKAPNVTAYLTNCVSANGQARHKVGMTGLLPPVLSYWMDNTIIERA</sequence>
<protein>
    <submittedName>
        <fullName evidence="2">Uncharacterized protein</fullName>
    </submittedName>
</protein>
<evidence type="ECO:0000313" key="2">
    <source>
        <dbReference type="EMBL" id="KAK2946791.1"/>
    </source>
</evidence>
<comment type="caution">
    <text evidence="2">The sequence shown here is derived from an EMBL/GenBank/DDBJ whole genome shotgun (WGS) entry which is preliminary data.</text>
</comment>
<proteinExistence type="predicted"/>
<reference evidence="2 3" key="1">
    <citation type="journal article" date="2022" name="bioRxiv">
        <title>Genomics of Preaxostyla Flagellates Illuminates Evolutionary Transitions and the Path Towards Mitochondrial Loss.</title>
        <authorList>
            <person name="Novak L.V.F."/>
            <person name="Treitli S.C."/>
            <person name="Pyrih J."/>
            <person name="Halakuc P."/>
            <person name="Pipaliya S.V."/>
            <person name="Vacek V."/>
            <person name="Brzon O."/>
            <person name="Soukal P."/>
            <person name="Eme L."/>
            <person name="Dacks J.B."/>
            <person name="Karnkowska A."/>
            <person name="Elias M."/>
            <person name="Hampl V."/>
        </authorList>
    </citation>
    <scope>NUCLEOTIDE SEQUENCE [LARGE SCALE GENOMIC DNA]</scope>
    <source>
        <strain evidence="2">NAU3</strain>
        <tissue evidence="2">Gut</tissue>
    </source>
</reference>
<organism evidence="2 3">
    <name type="scientific">Blattamonas nauphoetae</name>
    <dbReference type="NCBI Taxonomy" id="2049346"/>
    <lineage>
        <taxon>Eukaryota</taxon>
        <taxon>Metamonada</taxon>
        <taxon>Preaxostyla</taxon>
        <taxon>Oxymonadida</taxon>
        <taxon>Blattamonas</taxon>
    </lineage>
</organism>
<feature type="region of interest" description="Disordered" evidence="1">
    <location>
        <begin position="1"/>
        <end position="41"/>
    </location>
</feature>
<evidence type="ECO:0000313" key="3">
    <source>
        <dbReference type="Proteomes" id="UP001281761"/>
    </source>
</evidence>
<accession>A0ABQ9X4U0</accession>
<gene>
    <name evidence="2" type="ORF">BLNAU_18249</name>
</gene>
<dbReference type="Proteomes" id="UP001281761">
    <property type="component" value="Unassembled WGS sequence"/>
</dbReference>